<dbReference type="GO" id="GO:0090729">
    <property type="term" value="F:toxin activity"/>
    <property type="evidence" value="ECO:0007669"/>
    <property type="project" value="UniProtKB-KW"/>
</dbReference>
<dbReference type="Proteomes" id="UP000028194">
    <property type="component" value="Chromosome"/>
</dbReference>
<comment type="similarity">
    <text evidence="7 8">Belongs to the PINc/VapC protein family.</text>
</comment>
<evidence type="ECO:0000259" key="9">
    <source>
        <dbReference type="Pfam" id="PF01850"/>
    </source>
</evidence>
<dbReference type="SUPFAM" id="SSF88723">
    <property type="entry name" value="PIN domain-like"/>
    <property type="match status" value="1"/>
</dbReference>
<evidence type="ECO:0000256" key="1">
    <source>
        <dbReference type="ARBA" id="ARBA00001946"/>
    </source>
</evidence>
<gene>
    <name evidence="8" type="primary">vapC</name>
    <name evidence="10" type="ORF">NTE_01601</name>
</gene>
<dbReference type="EC" id="3.1.-.-" evidence="8"/>
<dbReference type="InterPro" id="IPR029060">
    <property type="entry name" value="PIN-like_dom_sf"/>
</dbReference>
<dbReference type="HAMAP" id="MF_00265">
    <property type="entry name" value="VapC_Nob1"/>
    <property type="match status" value="1"/>
</dbReference>
<dbReference type="Pfam" id="PF01850">
    <property type="entry name" value="PIN"/>
    <property type="match status" value="1"/>
</dbReference>
<proteinExistence type="inferred from homology"/>
<evidence type="ECO:0000256" key="4">
    <source>
        <dbReference type="ARBA" id="ARBA00022723"/>
    </source>
</evidence>
<dbReference type="InterPro" id="IPR050556">
    <property type="entry name" value="Type_II_TA_system_RNase"/>
</dbReference>
<accession>A0A075MWL9</accession>
<organism evidence="10 11">
    <name type="scientific">Candidatus Nitrososphaera evergladensis SR1</name>
    <dbReference type="NCBI Taxonomy" id="1459636"/>
    <lineage>
        <taxon>Archaea</taxon>
        <taxon>Nitrososphaerota</taxon>
        <taxon>Nitrososphaeria</taxon>
        <taxon>Nitrososphaerales</taxon>
        <taxon>Nitrososphaeraceae</taxon>
        <taxon>Nitrososphaera</taxon>
    </lineage>
</organism>
<dbReference type="STRING" id="1459636.NTE_01601"/>
<dbReference type="InterPro" id="IPR002716">
    <property type="entry name" value="PIN_dom"/>
</dbReference>
<evidence type="ECO:0000256" key="3">
    <source>
        <dbReference type="ARBA" id="ARBA00022722"/>
    </source>
</evidence>
<dbReference type="EMBL" id="CP007174">
    <property type="protein sequence ID" value="AIF83664.1"/>
    <property type="molecule type" value="Genomic_DNA"/>
</dbReference>
<evidence type="ECO:0000256" key="5">
    <source>
        <dbReference type="ARBA" id="ARBA00022801"/>
    </source>
</evidence>
<dbReference type="PANTHER" id="PTHR33653:SF1">
    <property type="entry name" value="RIBONUCLEASE VAPC2"/>
    <property type="match status" value="1"/>
</dbReference>
<reference evidence="10 11" key="1">
    <citation type="journal article" date="2014" name="PLoS ONE">
        <title>Genome Sequence of Candidatus Nitrososphaera evergladensis from Group I.1b Enriched from Everglades Soil Reveals Novel Genomic Features of the Ammonia-Oxidizing Archaea.</title>
        <authorList>
            <person name="Zhalnina K.V."/>
            <person name="Dias R."/>
            <person name="Leonard M.T."/>
            <person name="Dorr de Quadros P."/>
            <person name="Camargo F.A."/>
            <person name="Drew J.C."/>
            <person name="Farmerie W.G."/>
            <person name="Daroub S.H."/>
            <person name="Triplett E.W."/>
        </authorList>
    </citation>
    <scope>NUCLEOTIDE SEQUENCE [LARGE SCALE GENOMIC DNA]</scope>
    <source>
        <strain evidence="10 11">SR1</strain>
    </source>
</reference>
<keyword evidence="5 8" id="KW-0378">Hydrolase</keyword>
<dbReference type="KEGG" id="nev:NTE_01601"/>
<keyword evidence="6 8" id="KW-0460">Magnesium</keyword>
<keyword evidence="8" id="KW-0800">Toxin</keyword>
<keyword evidence="4 8" id="KW-0479">Metal-binding</keyword>
<keyword evidence="3 8" id="KW-0540">Nuclease</keyword>
<keyword evidence="11" id="KW-1185">Reference proteome</keyword>
<dbReference type="eggNOG" id="arCOG02219">
    <property type="taxonomic scope" value="Archaea"/>
</dbReference>
<dbReference type="Gene3D" id="3.40.50.1010">
    <property type="entry name" value="5'-nuclease"/>
    <property type="match status" value="1"/>
</dbReference>
<evidence type="ECO:0000313" key="10">
    <source>
        <dbReference type="EMBL" id="AIF83664.1"/>
    </source>
</evidence>
<dbReference type="GO" id="GO:0016787">
    <property type="term" value="F:hydrolase activity"/>
    <property type="evidence" value="ECO:0007669"/>
    <property type="project" value="UniProtKB-KW"/>
</dbReference>
<dbReference type="RefSeq" id="WP_148700393.1">
    <property type="nucleotide sequence ID" value="NZ_CP007174.1"/>
</dbReference>
<feature type="binding site" evidence="8">
    <location>
        <position position="95"/>
    </location>
    <ligand>
        <name>Mg(2+)</name>
        <dbReference type="ChEBI" id="CHEBI:18420"/>
    </ligand>
</feature>
<dbReference type="InterPro" id="IPR022907">
    <property type="entry name" value="VapC_family"/>
</dbReference>
<feature type="domain" description="PIN" evidence="9">
    <location>
        <begin position="3"/>
        <end position="122"/>
    </location>
</feature>
<name>A0A075MWL9_9ARCH</name>
<keyword evidence="2 8" id="KW-1277">Toxin-antitoxin system</keyword>
<protein>
    <recommendedName>
        <fullName evidence="8">Ribonuclease VapC</fullName>
        <shortName evidence="8">RNase VapC</shortName>
        <ecNumber evidence="8">3.1.-.-</ecNumber>
    </recommendedName>
    <alternativeName>
        <fullName evidence="8">Putative toxin VapC</fullName>
    </alternativeName>
</protein>
<dbReference type="PANTHER" id="PTHR33653">
    <property type="entry name" value="RIBONUCLEASE VAPC2"/>
    <property type="match status" value="1"/>
</dbReference>
<evidence type="ECO:0000313" key="11">
    <source>
        <dbReference type="Proteomes" id="UP000028194"/>
    </source>
</evidence>
<evidence type="ECO:0000256" key="6">
    <source>
        <dbReference type="ARBA" id="ARBA00022842"/>
    </source>
</evidence>
<evidence type="ECO:0000256" key="7">
    <source>
        <dbReference type="ARBA" id="ARBA00038093"/>
    </source>
</evidence>
<dbReference type="GO" id="GO:0004540">
    <property type="term" value="F:RNA nuclease activity"/>
    <property type="evidence" value="ECO:0007669"/>
    <property type="project" value="InterPro"/>
</dbReference>
<evidence type="ECO:0000256" key="2">
    <source>
        <dbReference type="ARBA" id="ARBA00022649"/>
    </source>
</evidence>
<dbReference type="CDD" id="cd09881">
    <property type="entry name" value="PIN_VapC4-5_FitB-like"/>
    <property type="match status" value="1"/>
</dbReference>
<dbReference type="GeneID" id="41597379"/>
<dbReference type="OrthoDB" id="147588at2157"/>
<dbReference type="AlphaFoldDB" id="A0A075MWL9"/>
<comment type="function">
    <text evidence="8">Toxic component of a toxin-antitoxin (TA) system. An RNase.</text>
</comment>
<dbReference type="GO" id="GO:0000287">
    <property type="term" value="F:magnesium ion binding"/>
    <property type="evidence" value="ECO:0007669"/>
    <property type="project" value="UniProtKB-UniRule"/>
</dbReference>
<comment type="cofactor">
    <cofactor evidence="1 8">
        <name>Mg(2+)</name>
        <dbReference type="ChEBI" id="CHEBI:18420"/>
    </cofactor>
</comment>
<dbReference type="HOGENOM" id="CLU_118482_3_2_2"/>
<feature type="binding site" evidence="8">
    <location>
        <position position="5"/>
    </location>
    <ligand>
        <name>Mg(2+)</name>
        <dbReference type="ChEBI" id="CHEBI:18420"/>
    </ligand>
</feature>
<evidence type="ECO:0000256" key="8">
    <source>
        <dbReference type="HAMAP-Rule" id="MF_00265"/>
    </source>
</evidence>
<sequence>MACLDTDCLIDLARNDEKAIAKVAELSDSGELLFTTIINVAEYYAGTFRSKTRGAVESARDYLRQFSILVLDEDSVLLWGRLYSELKSSAIGDRDLFIACIALANKQTLLTRNKKHFERVPGLQVEGW</sequence>